<proteinExistence type="predicted"/>
<accession>A0A0S4ILY5</accession>
<protein>
    <submittedName>
        <fullName evidence="1">Uncharacterized protein</fullName>
    </submittedName>
</protein>
<evidence type="ECO:0000313" key="1">
    <source>
        <dbReference type="EMBL" id="CUF34129.1"/>
    </source>
</evidence>
<keyword evidence="2" id="KW-1185">Reference proteome</keyword>
<name>A0A0S4ILY5_BODSA</name>
<organism evidence="1 2">
    <name type="scientific">Bodo saltans</name>
    <name type="common">Flagellated protozoan</name>
    <dbReference type="NCBI Taxonomy" id="75058"/>
    <lineage>
        <taxon>Eukaryota</taxon>
        <taxon>Discoba</taxon>
        <taxon>Euglenozoa</taxon>
        <taxon>Kinetoplastea</taxon>
        <taxon>Metakinetoplastina</taxon>
        <taxon>Eubodonida</taxon>
        <taxon>Bodonidae</taxon>
        <taxon>Bodo</taxon>
    </lineage>
</organism>
<sequence length="204" mass="23033">MEERSAALAQLRDMQARLQRADAAINGDSKATASIASTLRPPRPLLTIFTLFFEQDPTIQLTFPCPVDPLWPKLAVKRRVTKQAFSPELLYQEVLSGVPVTTTPWVVLSSMHTTEPLVVHAEELRHVMMEVSSSQPHCVVDMNGFSVDGRQYWRDWEYQTILQQRASIKQNFEDNAKFSAARKGTWGSSGGHAFPGELLRPLRR</sequence>
<dbReference type="EMBL" id="CYKH01000303">
    <property type="protein sequence ID" value="CUF34129.1"/>
    <property type="molecule type" value="Genomic_DNA"/>
</dbReference>
<dbReference type="VEuPathDB" id="TriTrypDB:BSAL_61570"/>
<dbReference type="Proteomes" id="UP000051952">
    <property type="component" value="Unassembled WGS sequence"/>
</dbReference>
<evidence type="ECO:0000313" key="2">
    <source>
        <dbReference type="Proteomes" id="UP000051952"/>
    </source>
</evidence>
<reference evidence="2" key="1">
    <citation type="submission" date="2015-09" db="EMBL/GenBank/DDBJ databases">
        <authorList>
            <consortium name="Pathogen Informatics"/>
        </authorList>
    </citation>
    <scope>NUCLEOTIDE SEQUENCE [LARGE SCALE GENOMIC DNA]</scope>
    <source>
        <strain evidence="2">Lake Konstanz</strain>
    </source>
</reference>
<dbReference type="AlphaFoldDB" id="A0A0S4ILY5"/>
<gene>
    <name evidence="1" type="ORF">BSAL_61570</name>
</gene>